<dbReference type="RefSeq" id="XP_019616050.1">
    <property type="nucleotide sequence ID" value="XM_019760491.1"/>
</dbReference>
<sequence>MADQADVRRTWQTADAVCFDVDSTVITEEGLDELANYCGVGDRVAQLTKEAMGNGMSFREALTLRLELFKPSLQTVQKFVQDHPPKLTPGVKEVISLLQKRGTAVYLVSGGFFRIIEPIAQLVGVPTENIFANKLLFNDQGEYVTFDTDQPTSASGGKAKVVQLLKDTHGYKRVVVVGDGLTDAEACPPAEAFIGFGGNVLRKSVQEKAKWFVTSFTELAEPLQS</sequence>
<evidence type="ECO:0000313" key="18">
    <source>
        <dbReference type="RefSeq" id="XP_019616051.1"/>
    </source>
</evidence>
<evidence type="ECO:0000313" key="17">
    <source>
        <dbReference type="RefSeq" id="XP_019616050.1"/>
    </source>
</evidence>
<organism evidence="16 18">
    <name type="scientific">Branchiostoma belcheri</name>
    <name type="common">Amphioxus</name>
    <dbReference type="NCBI Taxonomy" id="7741"/>
    <lineage>
        <taxon>Eukaryota</taxon>
        <taxon>Metazoa</taxon>
        <taxon>Chordata</taxon>
        <taxon>Cephalochordata</taxon>
        <taxon>Leptocardii</taxon>
        <taxon>Amphioxiformes</taxon>
        <taxon>Branchiostomatidae</taxon>
        <taxon>Branchiostoma</taxon>
    </lineage>
</organism>
<dbReference type="NCBIfam" id="TIGR01488">
    <property type="entry name" value="HAD-SF-IB"/>
    <property type="match status" value="1"/>
</dbReference>
<dbReference type="InterPro" id="IPR050582">
    <property type="entry name" value="HAD-like_SerB"/>
</dbReference>
<comment type="function">
    <text evidence="12">Catalyzes the last irreversible step in the biosynthesis of L-serine from carbohydrates, the dephosphorylation of O-phospho-L-serine to L-serine. L-serine can then be used in protein synthesis, to produce other amino acids, in nucleotide metabolism or in glutathione synthesis, or can be racemized to D-serine, a neuromodulator. May also act on O-phospho-D-serine.</text>
</comment>
<dbReference type="GO" id="GO:0000287">
    <property type="term" value="F:magnesium ion binding"/>
    <property type="evidence" value="ECO:0007669"/>
    <property type="project" value="TreeGrafter"/>
</dbReference>
<comment type="cofactor">
    <cofactor evidence="1">
        <name>Mg(2+)</name>
        <dbReference type="ChEBI" id="CHEBI:18420"/>
    </cofactor>
</comment>
<keyword evidence="10" id="KW-0718">Serine biosynthesis</keyword>
<dbReference type="Proteomes" id="UP000515135">
    <property type="component" value="Unplaced"/>
</dbReference>
<evidence type="ECO:0000256" key="1">
    <source>
        <dbReference type="ARBA" id="ARBA00001946"/>
    </source>
</evidence>
<dbReference type="KEGG" id="bbel:109463631"/>
<dbReference type="UniPathway" id="UPA00135">
    <property type="reaction ID" value="UER00198"/>
</dbReference>
<evidence type="ECO:0000256" key="10">
    <source>
        <dbReference type="ARBA" id="ARBA00023299"/>
    </source>
</evidence>
<feature type="active site" description="Proton donor" evidence="15">
    <location>
        <position position="22"/>
    </location>
</feature>
<comment type="catalytic activity">
    <reaction evidence="14">
        <text>O-phospho-L-serine + H2O = L-serine + phosphate</text>
        <dbReference type="Rhea" id="RHEA:21208"/>
        <dbReference type="ChEBI" id="CHEBI:15377"/>
        <dbReference type="ChEBI" id="CHEBI:33384"/>
        <dbReference type="ChEBI" id="CHEBI:43474"/>
        <dbReference type="ChEBI" id="CHEBI:57524"/>
        <dbReference type="EC" id="3.1.3.3"/>
    </reaction>
    <physiologicalReaction direction="left-to-right" evidence="14">
        <dbReference type="Rhea" id="RHEA:21209"/>
    </physiologicalReaction>
</comment>
<dbReference type="InterPro" id="IPR036412">
    <property type="entry name" value="HAD-like_sf"/>
</dbReference>
<evidence type="ECO:0000256" key="14">
    <source>
        <dbReference type="ARBA" id="ARBA00049173"/>
    </source>
</evidence>
<evidence type="ECO:0000256" key="3">
    <source>
        <dbReference type="ARBA" id="ARBA00009184"/>
    </source>
</evidence>
<dbReference type="Gene3D" id="3.40.50.1000">
    <property type="entry name" value="HAD superfamily/HAD-like"/>
    <property type="match status" value="2"/>
</dbReference>
<reference evidence="17 18" key="1">
    <citation type="submission" date="2025-04" db="UniProtKB">
        <authorList>
            <consortium name="RefSeq"/>
        </authorList>
    </citation>
    <scope>IDENTIFICATION</scope>
    <source>
        <tissue evidence="17 18">Gonad</tissue>
    </source>
</reference>
<keyword evidence="16" id="KW-1185">Reference proteome</keyword>
<dbReference type="InterPro" id="IPR023214">
    <property type="entry name" value="HAD_sf"/>
</dbReference>
<evidence type="ECO:0000256" key="5">
    <source>
        <dbReference type="ARBA" id="ARBA00015196"/>
    </source>
</evidence>
<evidence type="ECO:0000256" key="4">
    <source>
        <dbReference type="ARBA" id="ARBA00012640"/>
    </source>
</evidence>
<evidence type="ECO:0000256" key="9">
    <source>
        <dbReference type="ARBA" id="ARBA00022842"/>
    </source>
</evidence>
<accession>A0A6P4YGB4</accession>
<evidence type="ECO:0000256" key="7">
    <source>
        <dbReference type="ARBA" id="ARBA00022723"/>
    </source>
</evidence>
<keyword evidence="8" id="KW-0378">Hydrolase</keyword>
<dbReference type="AlphaFoldDB" id="A0A6P4YGB4"/>
<keyword evidence="6" id="KW-0028">Amino-acid biosynthesis</keyword>
<name>A0A6P4YGB4_BRABE</name>
<comment type="similarity">
    <text evidence="3">Belongs to the HAD-like hydrolase superfamily. SerB family.</text>
</comment>
<dbReference type="GeneID" id="109463631"/>
<evidence type="ECO:0000256" key="12">
    <source>
        <dbReference type="ARBA" id="ARBA00045329"/>
    </source>
</evidence>
<evidence type="ECO:0000313" key="16">
    <source>
        <dbReference type="Proteomes" id="UP000515135"/>
    </source>
</evidence>
<dbReference type="SUPFAM" id="SSF56784">
    <property type="entry name" value="HAD-like"/>
    <property type="match status" value="1"/>
</dbReference>
<dbReference type="GO" id="GO:0036424">
    <property type="term" value="F:L-phosphoserine phosphatase activity"/>
    <property type="evidence" value="ECO:0007669"/>
    <property type="project" value="InterPro"/>
</dbReference>
<comment type="catalytic activity">
    <reaction evidence="13">
        <text>O-phospho-D-serine + H2O = D-serine + phosphate</text>
        <dbReference type="Rhea" id="RHEA:24873"/>
        <dbReference type="ChEBI" id="CHEBI:15377"/>
        <dbReference type="ChEBI" id="CHEBI:35247"/>
        <dbReference type="ChEBI" id="CHEBI:43474"/>
        <dbReference type="ChEBI" id="CHEBI:58680"/>
        <dbReference type="EC" id="3.1.3.3"/>
    </reaction>
    <physiologicalReaction direction="left-to-right" evidence="13">
        <dbReference type="Rhea" id="RHEA:24874"/>
    </physiologicalReaction>
</comment>
<evidence type="ECO:0000256" key="15">
    <source>
        <dbReference type="PIRSR" id="PIRSR604469-1"/>
    </source>
</evidence>
<feature type="active site" description="Nucleophile" evidence="15">
    <location>
        <position position="20"/>
    </location>
</feature>
<protein>
    <recommendedName>
        <fullName evidence="5">Phosphoserine phosphatase</fullName>
        <ecNumber evidence="4">3.1.3.3</ecNumber>
    </recommendedName>
    <alternativeName>
        <fullName evidence="11">O-phosphoserine phosphohydrolase</fullName>
    </alternativeName>
</protein>
<dbReference type="PANTHER" id="PTHR43344">
    <property type="entry name" value="PHOSPHOSERINE PHOSPHATASE"/>
    <property type="match status" value="1"/>
</dbReference>
<dbReference type="GO" id="GO:0006564">
    <property type="term" value="P:L-serine biosynthetic process"/>
    <property type="evidence" value="ECO:0007669"/>
    <property type="project" value="UniProtKB-KW"/>
</dbReference>
<dbReference type="CDD" id="cd04309">
    <property type="entry name" value="HAD_PSP_eu"/>
    <property type="match status" value="1"/>
</dbReference>
<dbReference type="InterPro" id="IPR004469">
    <property type="entry name" value="PSP"/>
</dbReference>
<keyword evidence="9" id="KW-0460">Magnesium</keyword>
<evidence type="ECO:0000256" key="11">
    <source>
        <dbReference type="ARBA" id="ARBA00031693"/>
    </source>
</evidence>
<dbReference type="GO" id="GO:0005737">
    <property type="term" value="C:cytoplasm"/>
    <property type="evidence" value="ECO:0007669"/>
    <property type="project" value="TreeGrafter"/>
</dbReference>
<dbReference type="RefSeq" id="XP_019616051.1">
    <property type="nucleotide sequence ID" value="XM_019760492.1"/>
</dbReference>
<evidence type="ECO:0000256" key="8">
    <source>
        <dbReference type="ARBA" id="ARBA00022801"/>
    </source>
</evidence>
<dbReference type="FunFam" id="3.40.50.1000:FF:000077">
    <property type="entry name" value="Phosphoserine phosphatase, chloroplastic"/>
    <property type="match status" value="1"/>
</dbReference>
<keyword evidence="7" id="KW-0479">Metal-binding</keyword>
<dbReference type="EC" id="3.1.3.3" evidence="4"/>
<dbReference type="OrthoDB" id="27226at2759"/>
<evidence type="ECO:0000256" key="6">
    <source>
        <dbReference type="ARBA" id="ARBA00022605"/>
    </source>
</evidence>
<proteinExistence type="inferred from homology"/>
<gene>
    <name evidence="17 18" type="primary">LOC109463631</name>
</gene>
<evidence type="ECO:0000256" key="13">
    <source>
        <dbReference type="ARBA" id="ARBA00047405"/>
    </source>
</evidence>
<comment type="pathway">
    <text evidence="2">Amino-acid biosynthesis; L-serine biosynthesis; L-serine from 3-phospho-D-glycerate: step 3/3.</text>
</comment>
<dbReference type="PANTHER" id="PTHR43344:SF2">
    <property type="entry name" value="PHOSPHOSERINE PHOSPHATASE"/>
    <property type="match status" value="1"/>
</dbReference>
<evidence type="ECO:0000256" key="2">
    <source>
        <dbReference type="ARBA" id="ARBA00005135"/>
    </source>
</evidence>
<dbReference type="Pfam" id="PF00702">
    <property type="entry name" value="Hydrolase"/>
    <property type="match status" value="1"/>
</dbReference>
<dbReference type="NCBIfam" id="TIGR00338">
    <property type="entry name" value="serB"/>
    <property type="match status" value="1"/>
</dbReference>